<gene>
    <name evidence="2" type="ORF">PINE0816_LOCUS9455</name>
</gene>
<reference evidence="2" key="1">
    <citation type="submission" date="2021-01" db="EMBL/GenBank/DDBJ databases">
        <authorList>
            <person name="Corre E."/>
            <person name="Pelletier E."/>
            <person name="Niang G."/>
            <person name="Scheremetjew M."/>
            <person name="Finn R."/>
            <person name="Kale V."/>
            <person name="Holt S."/>
            <person name="Cochrane G."/>
            <person name="Meng A."/>
            <person name="Brown T."/>
            <person name="Cohen L."/>
        </authorList>
    </citation>
    <scope>NUCLEOTIDE SEQUENCE</scope>
    <source>
        <strain evidence="2">CCAP1064/1</strain>
    </source>
</reference>
<name>A0A7S0GDB0_9STRA</name>
<proteinExistence type="predicted"/>
<feature type="region of interest" description="Disordered" evidence="1">
    <location>
        <begin position="49"/>
        <end position="75"/>
    </location>
</feature>
<feature type="compositionally biased region" description="Basic and acidic residues" evidence="1">
    <location>
        <begin position="140"/>
        <end position="150"/>
    </location>
</feature>
<evidence type="ECO:0000313" key="2">
    <source>
        <dbReference type="EMBL" id="CAD8413325.1"/>
    </source>
</evidence>
<feature type="compositionally biased region" description="Polar residues" evidence="1">
    <location>
        <begin position="49"/>
        <end position="58"/>
    </location>
</feature>
<organism evidence="2">
    <name type="scientific">Proboscia inermis</name>
    <dbReference type="NCBI Taxonomy" id="420281"/>
    <lineage>
        <taxon>Eukaryota</taxon>
        <taxon>Sar</taxon>
        <taxon>Stramenopiles</taxon>
        <taxon>Ochrophyta</taxon>
        <taxon>Bacillariophyta</taxon>
        <taxon>Coscinodiscophyceae</taxon>
        <taxon>Rhizosoleniophycidae</taxon>
        <taxon>Rhizosoleniales</taxon>
        <taxon>Rhizosoleniaceae</taxon>
        <taxon>Proboscia</taxon>
    </lineage>
</organism>
<protein>
    <submittedName>
        <fullName evidence="2">Uncharacterized protein</fullName>
    </submittedName>
</protein>
<feature type="region of interest" description="Disordered" evidence="1">
    <location>
        <begin position="140"/>
        <end position="166"/>
    </location>
</feature>
<feature type="region of interest" description="Disordered" evidence="1">
    <location>
        <begin position="417"/>
        <end position="442"/>
    </location>
</feature>
<feature type="compositionally biased region" description="Basic residues" evidence="1">
    <location>
        <begin position="425"/>
        <end position="438"/>
    </location>
</feature>
<accession>A0A7S0GDB0</accession>
<dbReference type="EMBL" id="HBEL01020167">
    <property type="protein sequence ID" value="CAD8413325.1"/>
    <property type="molecule type" value="Transcribed_RNA"/>
</dbReference>
<evidence type="ECO:0000256" key="1">
    <source>
        <dbReference type="SAM" id="MobiDB-lite"/>
    </source>
</evidence>
<feature type="compositionally biased region" description="Low complexity" evidence="1">
    <location>
        <begin position="151"/>
        <end position="160"/>
    </location>
</feature>
<sequence>MSTLFTSLDGINAPGEGSKDKSYKGQPTALQFYSHRYIDFRALNTSVPSSDVHGTSNVGSGSGSSPTKKRQGSGIENSSISAYSSLCYHAVDVDHELAERSDSALGVWNCRVGQTPESEILLQALLKKVLIRDDIVVATPDAKDGKDNKQNDQASQSQNKQNDDSSSHRIFIFTLDLSEPASVAPRLKSMQDSLVKRLENSKKIGDVHESNTTSYESLKNFEFGKAPSEGSVEKTHEGGKKIALLLACILPPAPPTNFKEKQVQALVNYHLFRFACAVKCSVGFIKPDGTSDAKAAVDIATLRDYVFRIARGLPPAVESESIVINETENKEGGEAKVESESLDVVAEEDGALLSPDSFDSTIIESAMLRNASCEGIWDANKDSLMKALPPLVQLNGSNDGNKNTLHGDDEWLKKLEKSIGDSRAKPPKSSKPKKVPKKKGAEVDATDFFSNLLGS</sequence>
<feature type="region of interest" description="Disordered" evidence="1">
    <location>
        <begin position="1"/>
        <end position="24"/>
    </location>
</feature>
<dbReference type="AlphaFoldDB" id="A0A7S0GDB0"/>